<feature type="region of interest" description="Disordered" evidence="1">
    <location>
        <begin position="1"/>
        <end position="23"/>
    </location>
</feature>
<dbReference type="Proteomes" id="UP001152320">
    <property type="component" value="Chromosome 20"/>
</dbReference>
<name>A0A9Q1BF59_HOLLE</name>
<feature type="compositionally biased region" description="Polar residues" evidence="1">
    <location>
        <begin position="1"/>
        <end position="11"/>
    </location>
</feature>
<dbReference type="AlphaFoldDB" id="A0A9Q1BF59"/>
<accession>A0A9Q1BF59</accession>
<evidence type="ECO:0000256" key="1">
    <source>
        <dbReference type="SAM" id="MobiDB-lite"/>
    </source>
</evidence>
<sequence length="88" mass="9773">MATSIEQASKTNNDKTEATQTADGEIVYVKEIHSDVTQVSGEGDGKSVSTNELQKIQLTQKKRRDVFEQIADPNLNFEKDHIMLPPAL</sequence>
<comment type="caution">
    <text evidence="2">The sequence shown here is derived from an EMBL/GenBank/DDBJ whole genome shotgun (WGS) entry which is preliminary data.</text>
</comment>
<proteinExistence type="predicted"/>
<organism evidence="2 3">
    <name type="scientific">Holothuria leucospilota</name>
    <name type="common">Black long sea cucumber</name>
    <name type="synonym">Mertensiothuria leucospilota</name>
    <dbReference type="NCBI Taxonomy" id="206669"/>
    <lineage>
        <taxon>Eukaryota</taxon>
        <taxon>Metazoa</taxon>
        <taxon>Echinodermata</taxon>
        <taxon>Eleutherozoa</taxon>
        <taxon>Echinozoa</taxon>
        <taxon>Holothuroidea</taxon>
        <taxon>Aspidochirotacea</taxon>
        <taxon>Aspidochirotida</taxon>
        <taxon>Holothuriidae</taxon>
        <taxon>Holothuria</taxon>
    </lineage>
</organism>
<protein>
    <submittedName>
        <fullName evidence="2">Uncharacterized protein</fullName>
    </submittedName>
</protein>
<reference evidence="2" key="1">
    <citation type="submission" date="2021-10" db="EMBL/GenBank/DDBJ databases">
        <title>Tropical sea cucumber genome reveals ecological adaptation and Cuvierian tubules defense mechanism.</title>
        <authorList>
            <person name="Chen T."/>
        </authorList>
    </citation>
    <scope>NUCLEOTIDE SEQUENCE</scope>
    <source>
        <strain evidence="2">Nanhai2018</strain>
        <tissue evidence="2">Muscle</tissue>
    </source>
</reference>
<keyword evidence="3" id="KW-1185">Reference proteome</keyword>
<dbReference type="EMBL" id="JAIZAY010000020">
    <property type="protein sequence ID" value="KAJ8023193.1"/>
    <property type="molecule type" value="Genomic_DNA"/>
</dbReference>
<evidence type="ECO:0000313" key="3">
    <source>
        <dbReference type="Proteomes" id="UP001152320"/>
    </source>
</evidence>
<evidence type="ECO:0000313" key="2">
    <source>
        <dbReference type="EMBL" id="KAJ8023193.1"/>
    </source>
</evidence>
<gene>
    <name evidence="2" type="ORF">HOLleu_38301</name>
</gene>